<evidence type="ECO:0000313" key="1">
    <source>
        <dbReference type="EMBL" id="MBS3648823.1"/>
    </source>
</evidence>
<dbReference type="Proteomes" id="UP000680348">
    <property type="component" value="Unassembled WGS sequence"/>
</dbReference>
<protein>
    <submittedName>
        <fullName evidence="1">Uncharacterized protein</fullName>
    </submittedName>
</protein>
<dbReference type="AlphaFoldDB" id="A0A942DX45"/>
<proteinExistence type="predicted"/>
<dbReference type="EMBL" id="JAGWCR010000004">
    <property type="protein sequence ID" value="MBS3648823.1"/>
    <property type="molecule type" value="Genomic_DNA"/>
</dbReference>
<evidence type="ECO:0000313" key="2">
    <source>
        <dbReference type="Proteomes" id="UP000680348"/>
    </source>
</evidence>
<name>A0A942DX45_9HYPH</name>
<comment type="caution">
    <text evidence="1">The sequence shown here is derived from an EMBL/GenBank/DDBJ whole genome shotgun (WGS) entry which is preliminary data.</text>
</comment>
<dbReference type="RefSeq" id="WP_188254386.1">
    <property type="nucleotide sequence ID" value="NZ_JABVCF010000004.1"/>
</dbReference>
<accession>A0A942DX45</accession>
<keyword evidence="2" id="KW-1185">Reference proteome</keyword>
<reference evidence="1" key="1">
    <citation type="submission" date="2021-04" db="EMBL/GenBank/DDBJ databases">
        <title>Pseudaminobacter soli sp. nov., isolated from paddy soil contaminated by heavy metals.</title>
        <authorList>
            <person name="Zhang K."/>
        </authorList>
    </citation>
    <scope>NUCLEOTIDE SEQUENCE</scope>
    <source>
        <strain evidence="1">19-2017</strain>
    </source>
</reference>
<sequence length="169" mass="19029">MPEFIMEGKELPEFRKLDSFTQGYIQALFFTECEPNTTADAGQVDDFIRLWDPETQSSLPGDVGFADLDADSLARIIKACQEFQAIYEADLDTVDGYAHGRRGETYCREHAGHDFWLTRNGHGAGFWDRYKSSDDQPDVKAAFDRLSDAAKAKGECWATYGDDGKVYQS</sequence>
<gene>
    <name evidence="1" type="ORF">KEU06_09415</name>
</gene>
<organism evidence="1 2">
    <name type="scientific">Pseudaminobacter soli</name>
    <name type="common">ex Zhang et al. 2022</name>
    <dbReference type="NCBI Taxonomy" id="2831468"/>
    <lineage>
        <taxon>Bacteria</taxon>
        <taxon>Pseudomonadati</taxon>
        <taxon>Pseudomonadota</taxon>
        <taxon>Alphaproteobacteria</taxon>
        <taxon>Hyphomicrobiales</taxon>
        <taxon>Phyllobacteriaceae</taxon>
        <taxon>Pseudaminobacter</taxon>
    </lineage>
</organism>